<evidence type="ECO:0000313" key="3">
    <source>
        <dbReference type="EMBL" id="MBB2506353.1"/>
    </source>
</evidence>
<organism evidence="3 4">
    <name type="scientific">Amycolatopsis echigonensis</name>
    <dbReference type="NCBI Taxonomy" id="2576905"/>
    <lineage>
        <taxon>Bacteria</taxon>
        <taxon>Bacillati</taxon>
        <taxon>Actinomycetota</taxon>
        <taxon>Actinomycetes</taxon>
        <taxon>Pseudonocardiales</taxon>
        <taxon>Pseudonocardiaceae</taxon>
        <taxon>Amycolatopsis</taxon>
    </lineage>
</organism>
<protein>
    <recommendedName>
        <fullName evidence="2">ATP-dependent DNA ligase family profile domain-containing protein</fullName>
    </recommendedName>
</protein>
<dbReference type="GO" id="GO:0003910">
    <property type="term" value="F:DNA ligase (ATP) activity"/>
    <property type="evidence" value="ECO:0007669"/>
    <property type="project" value="InterPro"/>
</dbReference>
<dbReference type="EMBL" id="JACJHR010000170">
    <property type="protein sequence ID" value="MBB2506353.1"/>
    <property type="molecule type" value="Genomic_DNA"/>
</dbReference>
<dbReference type="Pfam" id="PF01068">
    <property type="entry name" value="DNA_ligase_A_M"/>
    <property type="match status" value="1"/>
</dbReference>
<feature type="domain" description="ATP-dependent DNA ligase family profile" evidence="2">
    <location>
        <begin position="14"/>
        <end position="137"/>
    </location>
</feature>
<dbReference type="SUPFAM" id="SSF56091">
    <property type="entry name" value="DNA ligase/mRNA capping enzyme, catalytic domain"/>
    <property type="match status" value="1"/>
</dbReference>
<proteinExistence type="predicted"/>
<feature type="compositionally biased region" description="Low complexity" evidence="1">
    <location>
        <begin position="135"/>
        <end position="150"/>
    </location>
</feature>
<feature type="region of interest" description="Disordered" evidence="1">
    <location>
        <begin position="127"/>
        <end position="159"/>
    </location>
</feature>
<reference evidence="3 4" key="1">
    <citation type="submission" date="2020-08" db="EMBL/GenBank/DDBJ databases">
        <title>Amycolatopsis echigonensis JCM 21831.</title>
        <authorList>
            <person name="Tedsree N."/>
            <person name="Kuncharoen N."/>
            <person name="Likhitwitayawuid K."/>
            <person name="Tanasupawat S."/>
        </authorList>
    </citation>
    <scope>NUCLEOTIDE SEQUENCE [LARGE SCALE GENOMIC DNA]</scope>
    <source>
        <strain evidence="3 4">JCM 21831</strain>
    </source>
</reference>
<dbReference type="GO" id="GO:0006310">
    <property type="term" value="P:DNA recombination"/>
    <property type="evidence" value="ECO:0007669"/>
    <property type="project" value="InterPro"/>
</dbReference>
<name>A0A8E1WA57_9PSEU</name>
<dbReference type="AlphaFoldDB" id="A0A8E1WA57"/>
<evidence type="ECO:0000313" key="4">
    <source>
        <dbReference type="Proteomes" id="UP000550260"/>
    </source>
</evidence>
<dbReference type="Gene3D" id="3.30.470.30">
    <property type="entry name" value="DNA ligase/mRNA capping enzyme"/>
    <property type="match status" value="1"/>
</dbReference>
<dbReference type="GO" id="GO:0005524">
    <property type="term" value="F:ATP binding"/>
    <property type="evidence" value="ECO:0007669"/>
    <property type="project" value="InterPro"/>
</dbReference>
<dbReference type="Gene3D" id="3.30.1490.70">
    <property type="match status" value="1"/>
</dbReference>
<dbReference type="GO" id="GO:0006281">
    <property type="term" value="P:DNA repair"/>
    <property type="evidence" value="ECO:0007669"/>
    <property type="project" value="InterPro"/>
</dbReference>
<accession>A0A8E1WA57</accession>
<comment type="caution">
    <text evidence="3">The sequence shown here is derived from an EMBL/GenBank/DDBJ whole genome shotgun (WGS) entry which is preliminary data.</text>
</comment>
<sequence length="159" mass="17293">MVALRPPVAVAEAKPVPEIPTSRPGREWAYEPKFDGWRCLLFTVDGYLQSRRETDLTARFPEIVAAAAVLGDVVLDGELVALKDGRLDFGALTSAPRGRTEAGITIYFVAFDLLADGCADLRPKPCRDRRKRLESSSPRSRRPCSSLPASPTDPSPSPG</sequence>
<gene>
    <name evidence="3" type="ORF">H5411_45530</name>
</gene>
<evidence type="ECO:0000256" key="1">
    <source>
        <dbReference type="SAM" id="MobiDB-lite"/>
    </source>
</evidence>
<dbReference type="InterPro" id="IPR012310">
    <property type="entry name" value="DNA_ligase_ATP-dep_cent"/>
</dbReference>
<evidence type="ECO:0000259" key="2">
    <source>
        <dbReference type="Pfam" id="PF01068"/>
    </source>
</evidence>
<dbReference type="Proteomes" id="UP000550260">
    <property type="component" value="Unassembled WGS sequence"/>
</dbReference>